<accession>A0A3N1NSQ9</accession>
<evidence type="ECO:0000256" key="10">
    <source>
        <dbReference type="ARBA" id="ARBA00023136"/>
    </source>
</evidence>
<dbReference type="Pfam" id="PF00487">
    <property type="entry name" value="FA_desaturase"/>
    <property type="match status" value="1"/>
</dbReference>
<dbReference type="PRINTS" id="PR00075">
    <property type="entry name" value="FACDDSATRASE"/>
</dbReference>
<evidence type="ECO:0000256" key="2">
    <source>
        <dbReference type="ARBA" id="ARBA00008749"/>
    </source>
</evidence>
<gene>
    <name evidence="14" type="ORF">EDC28_11355</name>
</gene>
<keyword evidence="6 12" id="KW-1133">Transmembrane helix</keyword>
<feature type="domain" description="Fatty acid desaturase" evidence="13">
    <location>
        <begin position="39"/>
        <end position="262"/>
    </location>
</feature>
<keyword evidence="15" id="KW-1185">Reference proteome</keyword>
<dbReference type="InterPro" id="IPR015876">
    <property type="entry name" value="Acyl-CoA_DS"/>
</dbReference>
<evidence type="ECO:0000256" key="9">
    <source>
        <dbReference type="ARBA" id="ARBA00023098"/>
    </source>
</evidence>
<evidence type="ECO:0000259" key="13">
    <source>
        <dbReference type="Pfam" id="PF00487"/>
    </source>
</evidence>
<comment type="caution">
    <text evidence="14">The sequence shown here is derived from an EMBL/GenBank/DDBJ whole genome shotgun (WGS) entry which is preliminary data.</text>
</comment>
<keyword evidence="3" id="KW-0444">Lipid biosynthesis</keyword>
<reference evidence="14 15" key="1">
    <citation type="submission" date="2018-11" db="EMBL/GenBank/DDBJ databases">
        <title>Genomic Encyclopedia of Type Strains, Phase IV (KMG-IV): sequencing the most valuable type-strain genomes for metagenomic binning, comparative biology and taxonomic classification.</title>
        <authorList>
            <person name="Goeker M."/>
        </authorList>
    </citation>
    <scope>NUCLEOTIDE SEQUENCE [LARGE SCALE GENOMIC DNA]</scope>
    <source>
        <strain evidence="14 15">DSM 21945</strain>
    </source>
</reference>
<evidence type="ECO:0000313" key="14">
    <source>
        <dbReference type="EMBL" id="ROQ18939.1"/>
    </source>
</evidence>
<feature type="transmembrane region" description="Helical" evidence="12">
    <location>
        <begin position="37"/>
        <end position="57"/>
    </location>
</feature>
<keyword evidence="7" id="KW-0560">Oxidoreductase</keyword>
<keyword evidence="11" id="KW-0275">Fatty acid biosynthesis</keyword>
<organism evidence="14 15">
    <name type="scientific">Gallaecimonas pentaromativorans</name>
    <dbReference type="NCBI Taxonomy" id="584787"/>
    <lineage>
        <taxon>Bacteria</taxon>
        <taxon>Pseudomonadati</taxon>
        <taxon>Pseudomonadota</taxon>
        <taxon>Gammaproteobacteria</taxon>
        <taxon>Enterobacterales</taxon>
        <taxon>Gallaecimonadaceae</taxon>
        <taxon>Gallaecimonas</taxon>
    </lineage>
</organism>
<keyword evidence="9" id="KW-0443">Lipid metabolism</keyword>
<dbReference type="GO" id="GO:0006633">
    <property type="term" value="P:fatty acid biosynthetic process"/>
    <property type="evidence" value="ECO:0007669"/>
    <property type="project" value="UniProtKB-KW"/>
</dbReference>
<evidence type="ECO:0000256" key="3">
    <source>
        <dbReference type="ARBA" id="ARBA00022516"/>
    </source>
</evidence>
<dbReference type="STRING" id="584787.GCA_001247655_03300"/>
<dbReference type="AlphaFoldDB" id="A0A3N1NSQ9"/>
<feature type="transmembrane region" description="Helical" evidence="12">
    <location>
        <begin position="7"/>
        <end position="31"/>
    </location>
</feature>
<evidence type="ECO:0000256" key="8">
    <source>
        <dbReference type="ARBA" id="ARBA00023004"/>
    </source>
</evidence>
<dbReference type="PANTHER" id="PTHR11351:SF31">
    <property type="entry name" value="DESATURASE 1, ISOFORM A-RELATED"/>
    <property type="match status" value="1"/>
</dbReference>
<evidence type="ECO:0000256" key="5">
    <source>
        <dbReference type="ARBA" id="ARBA00022832"/>
    </source>
</evidence>
<dbReference type="GO" id="GO:0016717">
    <property type="term" value="F:oxidoreductase activity, acting on paired donors, with oxidation of a pair of donors resulting in the reduction of molecular oxygen to two molecules of water"/>
    <property type="evidence" value="ECO:0007669"/>
    <property type="project" value="InterPro"/>
</dbReference>
<dbReference type="Proteomes" id="UP000268033">
    <property type="component" value="Unassembled WGS sequence"/>
</dbReference>
<keyword evidence="5" id="KW-0276">Fatty acid metabolism</keyword>
<evidence type="ECO:0000256" key="12">
    <source>
        <dbReference type="SAM" id="Phobius"/>
    </source>
</evidence>
<dbReference type="PANTHER" id="PTHR11351">
    <property type="entry name" value="ACYL-COA DESATURASE"/>
    <property type="match status" value="1"/>
</dbReference>
<keyword evidence="4 12" id="KW-0812">Transmembrane</keyword>
<name>A0A3N1NSQ9_9GAMM</name>
<evidence type="ECO:0000256" key="6">
    <source>
        <dbReference type="ARBA" id="ARBA00022989"/>
    </source>
</evidence>
<sequence>MEKPRIIWANVIFFVVSTLLALVAVPLWGVFHGFSAGQWIAFAVLFCFCNLSITAGYHRLWSHKTYQAHPALRWLFALGGALAIENSVVHWASDHRIHHRHVDNDEVDPYSAGRGFWYSHMGWMMREYQAERYNDYANVRDLFKDPVVDFQHRHYMKLVWGLNLGLTIALGLMMGDVIGTVLLAGFLRIFVTHHTTFFINSLAHIWGRNSFSNKHSAKDNGLLALLTFGEGYHNFHHTFENDYRNGIRWFDYDPTKWLIKAASKLGLAQGLRKTPDELIVKARLTRQLEEAKEQAQAQGLCFAELHRHYDETLATAQHYFQLRKRWLQMKKAKLKRSVEALELRKQIEEMGEKLRHLQLHWQQLRTQIA</sequence>
<dbReference type="CDD" id="cd03505">
    <property type="entry name" value="Delta9-FADS-like"/>
    <property type="match status" value="1"/>
</dbReference>
<keyword evidence="8" id="KW-0408">Iron</keyword>
<evidence type="ECO:0000256" key="7">
    <source>
        <dbReference type="ARBA" id="ARBA00023002"/>
    </source>
</evidence>
<evidence type="ECO:0000256" key="11">
    <source>
        <dbReference type="ARBA" id="ARBA00023160"/>
    </source>
</evidence>
<comment type="similarity">
    <text evidence="2">Belongs to the fatty acid desaturase type 2 family.</text>
</comment>
<evidence type="ECO:0000313" key="15">
    <source>
        <dbReference type="Proteomes" id="UP000268033"/>
    </source>
</evidence>
<dbReference type="RefSeq" id="WP_123422660.1">
    <property type="nucleotide sequence ID" value="NZ_RJUL01000013.1"/>
</dbReference>
<dbReference type="EMBL" id="RJUL01000013">
    <property type="protein sequence ID" value="ROQ18939.1"/>
    <property type="molecule type" value="Genomic_DNA"/>
</dbReference>
<dbReference type="InterPro" id="IPR005804">
    <property type="entry name" value="FA_desaturase_dom"/>
</dbReference>
<keyword evidence="10 12" id="KW-0472">Membrane</keyword>
<evidence type="ECO:0000256" key="4">
    <source>
        <dbReference type="ARBA" id="ARBA00022692"/>
    </source>
</evidence>
<protein>
    <submittedName>
        <fullName evidence="14">Delta-9 acyl-phospholipid desaturase</fullName>
    </submittedName>
</protein>
<evidence type="ECO:0000256" key="1">
    <source>
        <dbReference type="ARBA" id="ARBA00004141"/>
    </source>
</evidence>
<comment type="subcellular location">
    <subcellularLocation>
        <location evidence="1">Membrane</location>
        <topology evidence="1">Multi-pass membrane protein</topology>
    </subcellularLocation>
</comment>
<dbReference type="GO" id="GO:0016020">
    <property type="term" value="C:membrane"/>
    <property type="evidence" value="ECO:0007669"/>
    <property type="project" value="UniProtKB-SubCell"/>
</dbReference>
<feature type="transmembrane region" description="Helical" evidence="12">
    <location>
        <begin position="158"/>
        <end position="191"/>
    </location>
</feature>
<proteinExistence type="inferred from homology"/>